<evidence type="ECO:0000313" key="7">
    <source>
        <dbReference type="EMBL" id="ARM76329.1"/>
    </source>
</evidence>
<feature type="transmembrane region" description="Helical" evidence="5">
    <location>
        <begin position="6"/>
        <end position="25"/>
    </location>
</feature>
<feature type="transmembrane region" description="Helical" evidence="5">
    <location>
        <begin position="255"/>
        <end position="280"/>
    </location>
</feature>
<dbReference type="AlphaFoldDB" id="A0A1W6K1E9"/>
<feature type="transmembrane region" description="Helical" evidence="5">
    <location>
        <begin position="228"/>
        <end position="249"/>
    </location>
</feature>
<feature type="transmembrane region" description="Helical" evidence="5">
    <location>
        <begin position="100"/>
        <end position="117"/>
    </location>
</feature>
<proteinExistence type="predicted"/>
<evidence type="ECO:0000259" key="6">
    <source>
        <dbReference type="Pfam" id="PF00361"/>
    </source>
</evidence>
<reference evidence="7 8" key="1">
    <citation type="submission" date="2017-03" db="EMBL/GenBank/DDBJ databases">
        <title>Sulfur activation and transportation mechanism of thermophilic Archaea Acidianus manzaensis YN-25.</title>
        <authorList>
            <person name="Ma Y."/>
            <person name="Yang Y."/>
            <person name="Xia J."/>
        </authorList>
    </citation>
    <scope>NUCLEOTIDE SEQUENCE [LARGE SCALE GENOMIC DNA]</scope>
    <source>
        <strain evidence="7 8">YN-25</strain>
    </source>
</reference>
<accession>A0A1W6K1E9</accession>
<protein>
    <submittedName>
        <fullName evidence="7">NADH-quinone oxidoreductase subunit N</fullName>
    </submittedName>
</protein>
<feature type="transmembrane region" description="Helical" evidence="5">
    <location>
        <begin position="287"/>
        <end position="307"/>
    </location>
</feature>
<feature type="transmembrane region" description="Helical" evidence="5">
    <location>
        <begin position="436"/>
        <end position="456"/>
    </location>
</feature>
<evidence type="ECO:0000256" key="4">
    <source>
        <dbReference type="ARBA" id="ARBA00023136"/>
    </source>
</evidence>
<feature type="transmembrane region" description="Helical" evidence="5">
    <location>
        <begin position="186"/>
        <end position="207"/>
    </location>
</feature>
<dbReference type="PANTHER" id="PTHR22773">
    <property type="entry name" value="NADH DEHYDROGENASE"/>
    <property type="match status" value="1"/>
</dbReference>
<evidence type="ECO:0000256" key="1">
    <source>
        <dbReference type="ARBA" id="ARBA00004141"/>
    </source>
</evidence>
<feature type="domain" description="NADH:quinone oxidoreductase/Mrp antiporter transmembrane" evidence="6">
    <location>
        <begin position="118"/>
        <end position="407"/>
    </location>
</feature>
<dbReference type="Pfam" id="PF00361">
    <property type="entry name" value="Proton_antipo_M"/>
    <property type="match status" value="1"/>
</dbReference>
<evidence type="ECO:0000313" key="8">
    <source>
        <dbReference type="Proteomes" id="UP000193404"/>
    </source>
</evidence>
<keyword evidence="3 5" id="KW-1133">Transmembrane helix</keyword>
<dbReference type="GO" id="GO:0016020">
    <property type="term" value="C:membrane"/>
    <property type="evidence" value="ECO:0007669"/>
    <property type="project" value="UniProtKB-SubCell"/>
</dbReference>
<feature type="transmembrane region" description="Helical" evidence="5">
    <location>
        <begin position="360"/>
        <end position="382"/>
    </location>
</feature>
<keyword evidence="2 5" id="KW-0812">Transmembrane</keyword>
<sequence>MILDYLPILVPSVLLLFSSISVLFIKKYSIAFYLMLTISIVSLISLILTWIFGYINYALFSKSLYIDDTGYLFSMIAIVGTIIVLIGGKSHIEGWPTRSSMLSLMSLSTLGIIYLSFAYNILIILGGWGIASAASYVIAMLKKDYNSVNAGMKYLIMGLISSSFMILGFAFYIVSTQTLYLDYGTIYYPYLFITGIAFLSVAFLFKIGAFPFQGWLPDVYTNADRESVAFVSSVGKLLGIIPLIRLFIFGDPSQLVTTLMIVLFSTISILSMTIGNIIAFSRKELSSILSFSSISQMGFILIGFVALEVNTTIAEAGLIVQSLAYIIAQAGLFNFVNHVEKTSGTSRFEGLEGLAKNDKGLAAASSILLLSLLGIPPIIGFWGKLFLFESVYQFPWLIIIAVVNSAISAGYYIPVIREMFKDGEFSFIQSDERGSVILSAILSIAVGIISPLILVII</sequence>
<dbReference type="GeneID" id="41591267"/>
<gene>
    <name evidence="7" type="ORF">B6F84_10040</name>
</gene>
<comment type="subcellular location">
    <subcellularLocation>
        <location evidence="1">Membrane</location>
        <topology evidence="1">Multi-pass membrane protein</topology>
    </subcellularLocation>
</comment>
<dbReference type="KEGG" id="aman:B6F84_10040"/>
<evidence type="ECO:0000256" key="2">
    <source>
        <dbReference type="ARBA" id="ARBA00022692"/>
    </source>
</evidence>
<feature type="transmembrane region" description="Helical" evidence="5">
    <location>
        <begin position="394"/>
        <end position="415"/>
    </location>
</feature>
<feature type="transmembrane region" description="Helical" evidence="5">
    <location>
        <begin position="69"/>
        <end position="88"/>
    </location>
</feature>
<evidence type="ECO:0000256" key="3">
    <source>
        <dbReference type="ARBA" id="ARBA00022989"/>
    </source>
</evidence>
<feature type="transmembrane region" description="Helical" evidence="5">
    <location>
        <begin position="154"/>
        <end position="174"/>
    </location>
</feature>
<dbReference type="Proteomes" id="UP000193404">
    <property type="component" value="Chromosome"/>
</dbReference>
<evidence type="ECO:0000256" key="5">
    <source>
        <dbReference type="SAM" id="Phobius"/>
    </source>
</evidence>
<feature type="transmembrane region" description="Helical" evidence="5">
    <location>
        <begin position="123"/>
        <end position="142"/>
    </location>
</feature>
<keyword evidence="4 5" id="KW-0472">Membrane</keyword>
<dbReference type="NCBIfam" id="NF004445">
    <property type="entry name" value="PRK05777.2-3"/>
    <property type="match status" value="1"/>
</dbReference>
<organism evidence="7 8">
    <name type="scientific">Acidianus manzaensis</name>
    <dbReference type="NCBI Taxonomy" id="282676"/>
    <lineage>
        <taxon>Archaea</taxon>
        <taxon>Thermoproteota</taxon>
        <taxon>Thermoprotei</taxon>
        <taxon>Sulfolobales</taxon>
        <taxon>Sulfolobaceae</taxon>
        <taxon>Acidianus</taxon>
    </lineage>
</organism>
<feature type="transmembrane region" description="Helical" evidence="5">
    <location>
        <begin position="32"/>
        <end position="57"/>
    </location>
</feature>
<feature type="transmembrane region" description="Helical" evidence="5">
    <location>
        <begin position="319"/>
        <end position="339"/>
    </location>
</feature>
<dbReference type="RefSeq" id="WP_148692118.1">
    <property type="nucleotide sequence ID" value="NZ_CP020477.1"/>
</dbReference>
<name>A0A1W6K1E9_9CREN</name>
<dbReference type="STRING" id="282676.B6F84_10040"/>
<dbReference type="InterPro" id="IPR001750">
    <property type="entry name" value="ND/Mrp_TM"/>
</dbReference>
<dbReference type="EMBL" id="CP020477">
    <property type="protein sequence ID" value="ARM76329.1"/>
    <property type="molecule type" value="Genomic_DNA"/>
</dbReference>
<keyword evidence="8" id="KW-1185">Reference proteome</keyword>
<dbReference type="OrthoDB" id="29144at2157"/>